<evidence type="ECO:0000256" key="1">
    <source>
        <dbReference type="ARBA" id="ARBA00023163"/>
    </source>
</evidence>
<dbReference type="GO" id="GO:0006355">
    <property type="term" value="P:regulation of DNA-templated transcription"/>
    <property type="evidence" value="ECO:0007669"/>
    <property type="project" value="InterPro"/>
</dbReference>
<evidence type="ECO:0000313" key="4">
    <source>
        <dbReference type="Proteomes" id="UP000315201"/>
    </source>
</evidence>
<reference evidence="3 4" key="1">
    <citation type="submission" date="2019-06" db="EMBL/GenBank/DDBJ databases">
        <title>Mycoplasma nasistruthionis sp. nov. str Ms03.</title>
        <authorList>
            <person name="Botes A."/>
        </authorList>
    </citation>
    <scope>NUCLEOTIDE SEQUENCE [LARGE SCALE GENOMIC DNA]</scope>
    <source>
        <strain evidence="3 4">Ms03</strain>
    </source>
</reference>
<dbReference type="Proteomes" id="UP000315201">
    <property type="component" value="Chromosome"/>
</dbReference>
<accession>A0A4Y6I5A3</accession>
<proteinExistence type="predicted"/>
<dbReference type="PROSITE" id="PS51913">
    <property type="entry name" value="HTH_HARE"/>
    <property type="match status" value="1"/>
</dbReference>
<organism evidence="3 4">
    <name type="scientific">Mycoplasma nasistruthionis</name>
    <dbReference type="NCBI Taxonomy" id="353852"/>
    <lineage>
        <taxon>Bacteria</taxon>
        <taxon>Bacillati</taxon>
        <taxon>Mycoplasmatota</taxon>
        <taxon>Mollicutes</taxon>
        <taxon>Mycoplasmataceae</taxon>
        <taxon>Mycoplasma</taxon>
    </lineage>
</organism>
<dbReference type="RefSeq" id="WP_208664849.1">
    <property type="nucleotide sequence ID" value="NZ_CP041147.1"/>
</dbReference>
<dbReference type="InterPro" id="IPR038087">
    <property type="entry name" value="RNAP_delta_N_dom_sf"/>
</dbReference>
<sequence length="87" mass="10502">MENKVVRTMLEIAIEVVNSNTQREYDFHEIFNVVESELEQVWREKFTKNGELYEKVRETKMGELHRLLTVDKRFEYAGNGKWEGKNY</sequence>
<dbReference type="InterPro" id="IPR007759">
    <property type="entry name" value="Asxl_HARE-HTH"/>
</dbReference>
<keyword evidence="4" id="KW-1185">Reference proteome</keyword>
<dbReference type="EMBL" id="CP041147">
    <property type="protein sequence ID" value="QDF64786.1"/>
    <property type="molecule type" value="Genomic_DNA"/>
</dbReference>
<feature type="domain" description="HTH HARE-type" evidence="2">
    <location>
        <begin position="7"/>
        <end position="87"/>
    </location>
</feature>
<evidence type="ECO:0000259" key="2">
    <source>
        <dbReference type="PROSITE" id="PS51913"/>
    </source>
</evidence>
<name>A0A4Y6I5A3_9MOLU</name>
<gene>
    <name evidence="3" type="ORF">FIV53_00435</name>
</gene>
<protein>
    <recommendedName>
        <fullName evidence="2">HTH HARE-type domain-containing protein</fullName>
    </recommendedName>
</protein>
<dbReference type="AlphaFoldDB" id="A0A4Y6I5A3"/>
<dbReference type="NCBIfam" id="NF045964">
    <property type="entry name" value="RNAP_delt_plasma"/>
    <property type="match status" value="1"/>
</dbReference>
<keyword evidence="1" id="KW-0804">Transcription</keyword>
<dbReference type="Gene3D" id="1.10.10.1250">
    <property type="entry name" value="RNA polymerase, subunit delta, N-terminal domain"/>
    <property type="match status" value="1"/>
</dbReference>
<evidence type="ECO:0000313" key="3">
    <source>
        <dbReference type="EMBL" id="QDF64786.1"/>
    </source>
</evidence>